<feature type="transmembrane region" description="Helical" evidence="1">
    <location>
        <begin position="394"/>
        <end position="415"/>
    </location>
</feature>
<dbReference type="Proteomes" id="UP000460549">
    <property type="component" value="Unassembled WGS sequence"/>
</dbReference>
<dbReference type="AlphaFoldDB" id="A0A7X2TRR7"/>
<keyword evidence="1" id="KW-1133">Transmembrane helix</keyword>
<dbReference type="SUPFAM" id="SSF53474">
    <property type="entry name" value="alpha/beta-Hydrolases"/>
    <property type="match status" value="1"/>
</dbReference>
<evidence type="ECO:0000313" key="2">
    <source>
        <dbReference type="EMBL" id="MSU07177.1"/>
    </source>
</evidence>
<reference evidence="2 3" key="1">
    <citation type="submission" date="2019-08" db="EMBL/GenBank/DDBJ databases">
        <title>In-depth cultivation of the pig gut microbiome towards novel bacterial diversity and tailored functional studies.</title>
        <authorList>
            <person name="Wylensek D."/>
            <person name="Hitch T.C.A."/>
            <person name="Clavel T."/>
        </authorList>
    </citation>
    <scope>NUCLEOTIDE SEQUENCE [LARGE SCALE GENOMIC DNA]</scope>
    <source>
        <strain evidence="2 3">NM-380-WT-3C1</strain>
    </source>
</reference>
<feature type="transmembrane region" description="Helical" evidence="1">
    <location>
        <begin position="435"/>
        <end position="454"/>
    </location>
</feature>
<evidence type="ECO:0000256" key="1">
    <source>
        <dbReference type="SAM" id="Phobius"/>
    </source>
</evidence>
<sequence length="663" mass="74137">MKKNLIITAILVIACFLAIFIASLIQSDWNRVEIETGIIEIDDGNIAYKLYTPKGAKDAPGVLLLHGYQNDHETSAAYAIELARRGAVVLAIDEYGHGDTTIPMRSRGYTNHKVSVNYGNDSESDKTYVEISGPLRYKVLMNFSTLSFFNDRYSKGSDGSAVVDSSMGGIAAYAFLSSLEEVDPTRLAISGHSMGTWASWSTAAAYSGAVNSNGVDITPKATVLQCGELFRNSIYDSKIKFNNVLLLQAKYDEFNYFRDYQNFVTDDILDTPIRTEFLGVDANQSEWNTTFGSFADGSARRIELLNTNHRLTTHDSHGMRAALEWFDSAINLDSSIAPTNQVFMIKEALVFLAMLLAIFSMISFMNVLIYTPFFKDVVTGIPNRPNKDKSGKVWWKNCIITMLIAGFTYPFLTQLGHGLLPLNENIFRMTIGNGFLSWYLFLIVVMLFTTIIPIKRAKKKGVIIDMADLGFASEKSPKHFDFKLLGKALLLVISMLLLMYVELFIAVKVFTLDFRFIWPFFRLFSFERFIQFLVYIPVFAIFFLLNNSKIFASNRRPEARLSGGKAFFSNWYHNALSMVGGILIIVLIEYIPFFLGIGPGADLLFTPTFGGPFMSLLIVFVPQVLVFSLLCTYIYKKTGNVFTGALLVASMACWIVTGGSAIL</sequence>
<dbReference type="EMBL" id="VUNN01000029">
    <property type="protein sequence ID" value="MSU07177.1"/>
    <property type="molecule type" value="Genomic_DNA"/>
</dbReference>
<protein>
    <submittedName>
        <fullName evidence="2">Uncharacterized protein</fullName>
    </submittedName>
</protein>
<organism evidence="2 3">
    <name type="scientific">Bullifex porci</name>
    <dbReference type="NCBI Taxonomy" id="2606638"/>
    <lineage>
        <taxon>Bacteria</taxon>
        <taxon>Pseudomonadati</taxon>
        <taxon>Spirochaetota</taxon>
        <taxon>Spirochaetia</taxon>
        <taxon>Spirochaetales</taxon>
        <taxon>Spirochaetaceae</taxon>
        <taxon>Bullifex</taxon>
    </lineage>
</organism>
<dbReference type="Gene3D" id="3.40.50.1820">
    <property type="entry name" value="alpha/beta hydrolase"/>
    <property type="match status" value="1"/>
</dbReference>
<keyword evidence="1" id="KW-0472">Membrane</keyword>
<name>A0A7X2TRR7_9SPIO</name>
<comment type="caution">
    <text evidence="2">The sequence shown here is derived from an EMBL/GenBank/DDBJ whole genome shotgun (WGS) entry which is preliminary data.</text>
</comment>
<dbReference type="RefSeq" id="WP_154426701.1">
    <property type="nucleotide sequence ID" value="NZ_VUNN01000029.1"/>
</dbReference>
<feature type="transmembrane region" description="Helical" evidence="1">
    <location>
        <begin position="613"/>
        <end position="635"/>
    </location>
</feature>
<feature type="transmembrane region" description="Helical" evidence="1">
    <location>
        <begin position="348"/>
        <end position="373"/>
    </location>
</feature>
<feature type="transmembrane region" description="Helical" evidence="1">
    <location>
        <begin position="571"/>
        <end position="593"/>
    </location>
</feature>
<proteinExistence type="predicted"/>
<feature type="transmembrane region" description="Helical" evidence="1">
    <location>
        <begin position="529"/>
        <end position="550"/>
    </location>
</feature>
<feature type="transmembrane region" description="Helical" evidence="1">
    <location>
        <begin position="488"/>
        <end position="509"/>
    </location>
</feature>
<keyword evidence="1" id="KW-0812">Transmembrane</keyword>
<dbReference type="PANTHER" id="PTHR22946">
    <property type="entry name" value="DIENELACTONE HYDROLASE DOMAIN-CONTAINING PROTEIN-RELATED"/>
    <property type="match status" value="1"/>
</dbReference>
<gene>
    <name evidence="2" type="ORF">FYJ80_10435</name>
</gene>
<dbReference type="InterPro" id="IPR029058">
    <property type="entry name" value="AB_hydrolase_fold"/>
</dbReference>
<dbReference type="InterPro" id="IPR050261">
    <property type="entry name" value="FrsA_esterase"/>
</dbReference>
<feature type="transmembrane region" description="Helical" evidence="1">
    <location>
        <begin position="642"/>
        <end position="662"/>
    </location>
</feature>
<evidence type="ECO:0000313" key="3">
    <source>
        <dbReference type="Proteomes" id="UP000460549"/>
    </source>
</evidence>
<keyword evidence="3" id="KW-1185">Reference proteome</keyword>
<accession>A0A7X2TRR7</accession>
<dbReference type="PROSITE" id="PS51257">
    <property type="entry name" value="PROKAR_LIPOPROTEIN"/>
    <property type="match status" value="1"/>
</dbReference>